<comment type="subcellular location">
    <subcellularLocation>
        <location evidence="1">Membrane</location>
        <topology evidence="1">Multi-pass membrane protein</topology>
    </subcellularLocation>
</comment>
<dbReference type="RefSeq" id="WP_307186699.1">
    <property type="nucleotide sequence ID" value="NZ_JAUTBA010000001.1"/>
</dbReference>
<feature type="domain" description="Methylamine utilisation protein MauE" evidence="7">
    <location>
        <begin position="36"/>
        <end position="162"/>
    </location>
</feature>
<evidence type="ECO:0000256" key="5">
    <source>
        <dbReference type="SAM" id="MobiDB-lite"/>
    </source>
</evidence>
<protein>
    <recommendedName>
        <fullName evidence="7">Methylamine utilisation protein MauE domain-containing protein</fullName>
    </recommendedName>
</protein>
<evidence type="ECO:0000256" key="2">
    <source>
        <dbReference type="ARBA" id="ARBA00022692"/>
    </source>
</evidence>
<dbReference type="Proteomes" id="UP001244640">
    <property type="component" value="Unassembled WGS sequence"/>
</dbReference>
<comment type="caution">
    <text evidence="8">The sequence shown here is derived from an EMBL/GenBank/DDBJ whole genome shotgun (WGS) entry which is preliminary data.</text>
</comment>
<evidence type="ECO:0000313" key="8">
    <source>
        <dbReference type="EMBL" id="MDQ1151181.1"/>
    </source>
</evidence>
<name>A0ABU0U938_9SPHI</name>
<evidence type="ECO:0000256" key="6">
    <source>
        <dbReference type="SAM" id="Phobius"/>
    </source>
</evidence>
<proteinExistence type="predicted"/>
<accession>A0ABU0U938</accession>
<reference evidence="8 9" key="1">
    <citation type="submission" date="2023-07" db="EMBL/GenBank/DDBJ databases">
        <title>Functional and genomic diversity of the sorghum phyllosphere microbiome.</title>
        <authorList>
            <person name="Shade A."/>
        </authorList>
    </citation>
    <scope>NUCLEOTIDE SEQUENCE [LARGE SCALE GENOMIC DNA]</scope>
    <source>
        <strain evidence="8 9">SORGH_AS_0892</strain>
    </source>
</reference>
<organism evidence="8 9">
    <name type="scientific">Sphingobacterium zeae</name>
    <dbReference type="NCBI Taxonomy" id="1776859"/>
    <lineage>
        <taxon>Bacteria</taxon>
        <taxon>Pseudomonadati</taxon>
        <taxon>Bacteroidota</taxon>
        <taxon>Sphingobacteriia</taxon>
        <taxon>Sphingobacteriales</taxon>
        <taxon>Sphingobacteriaceae</taxon>
        <taxon>Sphingobacterium</taxon>
    </lineage>
</organism>
<dbReference type="EMBL" id="JAUTBA010000001">
    <property type="protein sequence ID" value="MDQ1151181.1"/>
    <property type="molecule type" value="Genomic_DNA"/>
</dbReference>
<keyword evidence="3 6" id="KW-1133">Transmembrane helix</keyword>
<evidence type="ECO:0000256" key="3">
    <source>
        <dbReference type="ARBA" id="ARBA00022989"/>
    </source>
</evidence>
<keyword evidence="4 6" id="KW-0472">Membrane</keyword>
<evidence type="ECO:0000256" key="1">
    <source>
        <dbReference type="ARBA" id="ARBA00004141"/>
    </source>
</evidence>
<feature type="transmembrane region" description="Helical" evidence="6">
    <location>
        <begin position="78"/>
        <end position="100"/>
    </location>
</feature>
<feature type="transmembrane region" description="Helical" evidence="6">
    <location>
        <begin position="147"/>
        <end position="166"/>
    </location>
</feature>
<feature type="compositionally biased region" description="Polar residues" evidence="5">
    <location>
        <begin position="8"/>
        <end position="24"/>
    </location>
</feature>
<sequence length="171" mass="19605">MEKHINTYEYQQDQPASSPKRGSSIRSGARWIYRHLPEVIIYGYAFIYMYTGWAKFMSMAAFIKGNSKIPYLGQYAKLIGYGIPSLEIMLAILLVIPVYWIKRAALWASTVLMILFTVYLSLMVKFVENKLCHCGGVIESMGWKTHIAFNIIWVIAGIFALVRTKVKHSKI</sequence>
<keyword evidence="9" id="KW-1185">Reference proteome</keyword>
<dbReference type="InterPro" id="IPR009908">
    <property type="entry name" value="Methylamine_util_MauE"/>
</dbReference>
<feature type="region of interest" description="Disordered" evidence="5">
    <location>
        <begin position="1"/>
        <end position="24"/>
    </location>
</feature>
<dbReference type="Pfam" id="PF07291">
    <property type="entry name" value="MauE"/>
    <property type="match status" value="1"/>
</dbReference>
<evidence type="ECO:0000256" key="4">
    <source>
        <dbReference type="ARBA" id="ARBA00023136"/>
    </source>
</evidence>
<feature type="transmembrane region" description="Helical" evidence="6">
    <location>
        <begin position="106"/>
        <end position="127"/>
    </location>
</feature>
<keyword evidence="2 6" id="KW-0812">Transmembrane</keyword>
<gene>
    <name evidence="8" type="ORF">QE382_003165</name>
</gene>
<feature type="transmembrane region" description="Helical" evidence="6">
    <location>
        <begin position="39"/>
        <end position="57"/>
    </location>
</feature>
<evidence type="ECO:0000259" key="7">
    <source>
        <dbReference type="Pfam" id="PF07291"/>
    </source>
</evidence>
<evidence type="ECO:0000313" key="9">
    <source>
        <dbReference type="Proteomes" id="UP001244640"/>
    </source>
</evidence>